<dbReference type="EMBL" id="CCKQ01015215">
    <property type="protein sequence ID" value="CDW87022.1"/>
    <property type="molecule type" value="Genomic_DNA"/>
</dbReference>
<dbReference type="AlphaFoldDB" id="A0A078B0Z2"/>
<evidence type="ECO:0000256" key="1">
    <source>
        <dbReference type="SAM" id="SignalP"/>
    </source>
</evidence>
<reference evidence="2 3" key="1">
    <citation type="submission" date="2014-06" db="EMBL/GenBank/DDBJ databases">
        <authorList>
            <person name="Swart Estienne"/>
        </authorList>
    </citation>
    <scope>NUCLEOTIDE SEQUENCE [LARGE SCALE GENOMIC DNA]</scope>
    <source>
        <strain evidence="2 3">130c</strain>
    </source>
</reference>
<accession>A0A078B0Z2</accession>
<dbReference type="Proteomes" id="UP000039865">
    <property type="component" value="Unassembled WGS sequence"/>
</dbReference>
<dbReference type="OrthoDB" id="4405280at2759"/>
<organism evidence="2 3">
    <name type="scientific">Stylonychia lemnae</name>
    <name type="common">Ciliate</name>
    <dbReference type="NCBI Taxonomy" id="5949"/>
    <lineage>
        <taxon>Eukaryota</taxon>
        <taxon>Sar</taxon>
        <taxon>Alveolata</taxon>
        <taxon>Ciliophora</taxon>
        <taxon>Intramacronucleata</taxon>
        <taxon>Spirotrichea</taxon>
        <taxon>Stichotrichia</taxon>
        <taxon>Sporadotrichida</taxon>
        <taxon>Oxytrichidae</taxon>
        <taxon>Stylonychinae</taxon>
        <taxon>Stylonychia</taxon>
    </lineage>
</organism>
<keyword evidence="3" id="KW-1185">Reference proteome</keyword>
<evidence type="ECO:0000313" key="2">
    <source>
        <dbReference type="EMBL" id="CDW87022.1"/>
    </source>
</evidence>
<gene>
    <name evidence="2" type="primary">Contig11454.g12254</name>
    <name evidence="2" type="ORF">STYLEM_16124</name>
</gene>
<protein>
    <submittedName>
        <fullName evidence="2">Uncharacterized protein</fullName>
    </submittedName>
</protein>
<name>A0A078B0Z2_STYLE</name>
<feature type="chain" id="PRO_5001729737" evidence="1">
    <location>
        <begin position="18"/>
        <end position="179"/>
    </location>
</feature>
<sequence length="179" mass="19342">MKRILFGASLLVAVAFAKTNQVTCEYNDECNGGLCLEGKCSTAKIHGGPPHGKLACTVNSDCSDSQSCFSGTCETNPPLTELKEIEGVQSNDTETQTPDIEIDEIFGAPPVQKCQSDKECTGGKRCIKGCCKFPVFAEDLLQHHVIVDQVKKCKADGECKPKRCNKGICCNPTFAFVQE</sequence>
<proteinExistence type="predicted"/>
<keyword evidence="1" id="KW-0732">Signal</keyword>
<dbReference type="InParanoid" id="A0A078B0Z2"/>
<evidence type="ECO:0000313" key="3">
    <source>
        <dbReference type="Proteomes" id="UP000039865"/>
    </source>
</evidence>
<feature type="signal peptide" evidence="1">
    <location>
        <begin position="1"/>
        <end position="17"/>
    </location>
</feature>